<evidence type="ECO:0000313" key="6">
    <source>
        <dbReference type="EMBL" id="ACA82009.1"/>
    </source>
</evidence>
<dbReference type="Gene3D" id="1.10.10.10">
    <property type="entry name" value="Winged helix-like DNA-binding domain superfamily/Winged helix DNA-binding domain"/>
    <property type="match status" value="1"/>
</dbReference>
<dbReference type="InterPro" id="IPR028978">
    <property type="entry name" value="Chorismate_lyase_/UTRA_dom_sf"/>
</dbReference>
<dbReference type="SMART" id="SM00866">
    <property type="entry name" value="UTRA"/>
    <property type="match status" value="1"/>
</dbReference>
<organism evidence="6 7">
    <name type="scientific">Leuconostoc citreum (strain KM20)</name>
    <dbReference type="NCBI Taxonomy" id="349519"/>
    <lineage>
        <taxon>Bacteria</taxon>
        <taxon>Bacillati</taxon>
        <taxon>Bacillota</taxon>
        <taxon>Bacilli</taxon>
        <taxon>Lactobacillales</taxon>
        <taxon>Lactobacillaceae</taxon>
        <taxon>Leuconostoc</taxon>
    </lineage>
</organism>
<dbReference type="InterPro" id="IPR036390">
    <property type="entry name" value="WH_DNA-bd_sf"/>
</dbReference>
<dbReference type="Pfam" id="PF07702">
    <property type="entry name" value="UTRA"/>
    <property type="match status" value="1"/>
</dbReference>
<keyword evidence="3" id="KW-0804">Transcription</keyword>
<dbReference type="CDD" id="cd07377">
    <property type="entry name" value="WHTH_GntR"/>
    <property type="match status" value="1"/>
</dbReference>
<dbReference type="Proteomes" id="UP000002166">
    <property type="component" value="Chromosome"/>
</dbReference>
<keyword evidence="4" id="KW-0472">Membrane</keyword>
<sequence>MSACLTLNFSNRASRWASVLSRILNSKPSYATSCLSIICSGNVFLIFFFAIIMTVYHKLAQPKSSAVQPIHDILFGMMSEAIYVTVQADLKQKIYNGDFPNLKLPDERSLAENYHVSRSSIKRALNVLVQQGVIFKKRGSGTFVNPLYLKNNALFQHEGSNLGVSDSFRVDGKAPSIELLDFRVIPATPEQQQALFLSEGDFVYEIKRLRRLEGVPFMIERGYVPINVLPGLNREIVSGSVYEYVENTKNRTVTKSFMTIMAEPSNPEDQQLLELSDREPVGIMEGIFFMDDGTPLEFSSMRLHYKYLRYNAFVSIDSE</sequence>
<keyword evidence="1" id="KW-0805">Transcription regulation</keyword>
<name>B1MWV7_LEUCK</name>
<gene>
    <name evidence="6" type="ordered locus">LCK_00176</name>
</gene>
<dbReference type="Pfam" id="PF00392">
    <property type="entry name" value="GntR"/>
    <property type="match status" value="1"/>
</dbReference>
<evidence type="ECO:0000256" key="3">
    <source>
        <dbReference type="ARBA" id="ARBA00023163"/>
    </source>
</evidence>
<dbReference type="InterPro" id="IPR011663">
    <property type="entry name" value="UTRA"/>
</dbReference>
<dbReference type="GO" id="GO:0045892">
    <property type="term" value="P:negative regulation of DNA-templated transcription"/>
    <property type="evidence" value="ECO:0007669"/>
    <property type="project" value="TreeGrafter"/>
</dbReference>
<dbReference type="GO" id="GO:0003700">
    <property type="term" value="F:DNA-binding transcription factor activity"/>
    <property type="evidence" value="ECO:0007669"/>
    <property type="project" value="InterPro"/>
</dbReference>
<dbReference type="InterPro" id="IPR036388">
    <property type="entry name" value="WH-like_DNA-bd_sf"/>
</dbReference>
<dbReference type="GO" id="GO:0003677">
    <property type="term" value="F:DNA binding"/>
    <property type="evidence" value="ECO:0007669"/>
    <property type="project" value="UniProtKB-KW"/>
</dbReference>
<dbReference type="PANTHER" id="PTHR44846:SF5">
    <property type="entry name" value="HTH-TYPE TRANSCRIPTIONAL REGULATOR GMUR"/>
    <property type="match status" value="1"/>
</dbReference>
<dbReference type="EMBL" id="DQ489736">
    <property type="protein sequence ID" value="ACA82009.1"/>
    <property type="molecule type" value="Genomic_DNA"/>
</dbReference>
<keyword evidence="2" id="KW-0238">DNA-binding</keyword>
<dbReference type="KEGG" id="lci:LCK_00176"/>
<proteinExistence type="predicted"/>
<keyword evidence="4" id="KW-0812">Transmembrane</keyword>
<dbReference type="PROSITE" id="PS50949">
    <property type="entry name" value="HTH_GNTR"/>
    <property type="match status" value="1"/>
</dbReference>
<evidence type="ECO:0000259" key="5">
    <source>
        <dbReference type="PROSITE" id="PS50949"/>
    </source>
</evidence>
<accession>B1MWV7</accession>
<reference evidence="6 7" key="1">
    <citation type="journal article" date="2008" name="J. Bacteriol.">
        <title>Complete genome sequence of Leuconostoc citreum KM20.</title>
        <authorList>
            <person name="Kim J.F."/>
            <person name="Jeong H."/>
            <person name="Lee J.-S."/>
            <person name="Choi S.-H."/>
            <person name="Ha M."/>
            <person name="Hur C.-G."/>
            <person name="Kim J.-S."/>
            <person name="Lee S."/>
            <person name="Park H.-S."/>
            <person name="Park Y.-H."/>
            <person name="Oh T.K."/>
        </authorList>
    </citation>
    <scope>NUCLEOTIDE SEQUENCE [LARGE SCALE GENOMIC DNA]</scope>
    <source>
        <strain evidence="6 7">KM20</strain>
    </source>
</reference>
<evidence type="ECO:0000256" key="4">
    <source>
        <dbReference type="SAM" id="Phobius"/>
    </source>
</evidence>
<protein>
    <submittedName>
        <fullName evidence="6">Transcription regulator, GntR family</fullName>
    </submittedName>
</protein>
<dbReference type="Gene3D" id="3.40.1410.10">
    <property type="entry name" value="Chorismate lyase-like"/>
    <property type="match status" value="1"/>
</dbReference>
<keyword evidence="4" id="KW-1133">Transmembrane helix</keyword>
<feature type="domain" description="HTH gntR-type" evidence="5">
    <location>
        <begin position="80"/>
        <end position="147"/>
    </location>
</feature>
<dbReference type="InterPro" id="IPR000524">
    <property type="entry name" value="Tscrpt_reg_HTH_GntR"/>
</dbReference>
<dbReference type="AlphaFoldDB" id="B1MWV7"/>
<dbReference type="InterPro" id="IPR050679">
    <property type="entry name" value="Bact_HTH_transcr_reg"/>
</dbReference>
<dbReference type="SUPFAM" id="SSF46785">
    <property type="entry name" value="Winged helix' DNA-binding domain"/>
    <property type="match status" value="1"/>
</dbReference>
<dbReference type="SMART" id="SM00345">
    <property type="entry name" value="HTH_GNTR"/>
    <property type="match status" value="1"/>
</dbReference>
<evidence type="ECO:0000256" key="1">
    <source>
        <dbReference type="ARBA" id="ARBA00023015"/>
    </source>
</evidence>
<dbReference type="eggNOG" id="COG2188">
    <property type="taxonomic scope" value="Bacteria"/>
</dbReference>
<dbReference type="STRING" id="349519.LCK_00176"/>
<dbReference type="HOGENOM" id="CLU_063236_5_0_9"/>
<dbReference type="PRINTS" id="PR00035">
    <property type="entry name" value="HTHGNTR"/>
</dbReference>
<dbReference type="PANTHER" id="PTHR44846">
    <property type="entry name" value="MANNOSYL-D-GLYCERATE TRANSPORT/METABOLISM SYSTEM REPRESSOR MNGR-RELATED"/>
    <property type="match status" value="1"/>
</dbReference>
<evidence type="ECO:0000313" key="7">
    <source>
        <dbReference type="Proteomes" id="UP000002166"/>
    </source>
</evidence>
<dbReference type="SUPFAM" id="SSF64288">
    <property type="entry name" value="Chorismate lyase-like"/>
    <property type="match status" value="1"/>
</dbReference>
<evidence type="ECO:0000256" key="2">
    <source>
        <dbReference type="ARBA" id="ARBA00023125"/>
    </source>
</evidence>
<feature type="transmembrane region" description="Helical" evidence="4">
    <location>
        <begin position="30"/>
        <end position="56"/>
    </location>
</feature>
<keyword evidence="7" id="KW-1185">Reference proteome</keyword>